<evidence type="ECO:0000313" key="5">
    <source>
        <dbReference type="EMBL" id="CAA7032107.1"/>
    </source>
</evidence>
<dbReference type="OrthoDB" id="1052558at2759"/>
<comment type="caution">
    <text evidence="5">The sequence shown here is derived from an EMBL/GenBank/DDBJ whole genome shotgun (WGS) entry which is preliminary data.</text>
</comment>
<evidence type="ECO:0000256" key="2">
    <source>
        <dbReference type="ARBA" id="ARBA00022833"/>
    </source>
</evidence>
<name>A0A6D2ISK4_9BRAS</name>
<dbReference type="PROSITE" id="PS51792">
    <property type="entry name" value="YIPPEE"/>
    <property type="match status" value="1"/>
</dbReference>
<sequence>MGRLFVTNIDGPVYKCKRCQVKITYADPAKRSLPSADFPASFGKLYYVMECYNVVVGNRVAIAIDGNINDSMREISCVACGSRLGLRYESNDRRLMYNQGHFLINRYKLRGPRNGSDDEN</sequence>
<comment type="similarity">
    <text evidence="3">Belongs to the yippee family.</text>
</comment>
<dbReference type="InterPro" id="IPR004910">
    <property type="entry name" value="Yippee/Mis18/Cereblon"/>
</dbReference>
<evidence type="ECO:0000256" key="1">
    <source>
        <dbReference type="ARBA" id="ARBA00022723"/>
    </source>
</evidence>
<protein>
    <recommendedName>
        <fullName evidence="3">Protein yippee-like</fullName>
    </recommendedName>
</protein>
<dbReference type="Pfam" id="PF03226">
    <property type="entry name" value="Yippee-Mis18"/>
    <property type="match status" value="1"/>
</dbReference>
<dbReference type="Proteomes" id="UP000467841">
    <property type="component" value="Unassembled WGS sequence"/>
</dbReference>
<keyword evidence="1" id="KW-0479">Metal-binding</keyword>
<dbReference type="AlphaFoldDB" id="A0A6D2ISK4"/>
<organism evidence="5 6">
    <name type="scientific">Microthlaspi erraticum</name>
    <dbReference type="NCBI Taxonomy" id="1685480"/>
    <lineage>
        <taxon>Eukaryota</taxon>
        <taxon>Viridiplantae</taxon>
        <taxon>Streptophyta</taxon>
        <taxon>Embryophyta</taxon>
        <taxon>Tracheophyta</taxon>
        <taxon>Spermatophyta</taxon>
        <taxon>Magnoliopsida</taxon>
        <taxon>eudicotyledons</taxon>
        <taxon>Gunneridae</taxon>
        <taxon>Pentapetalae</taxon>
        <taxon>rosids</taxon>
        <taxon>malvids</taxon>
        <taxon>Brassicales</taxon>
        <taxon>Brassicaceae</taxon>
        <taxon>Coluteocarpeae</taxon>
        <taxon>Microthlaspi</taxon>
    </lineage>
</organism>
<evidence type="ECO:0000256" key="3">
    <source>
        <dbReference type="RuleBase" id="RU110713"/>
    </source>
</evidence>
<gene>
    <name evidence="5" type="ORF">MERR_LOCUS19342</name>
</gene>
<evidence type="ECO:0000259" key="4">
    <source>
        <dbReference type="PROSITE" id="PS51792"/>
    </source>
</evidence>
<accession>A0A6D2ISK4</accession>
<keyword evidence="6" id="KW-1185">Reference proteome</keyword>
<dbReference type="GO" id="GO:0046872">
    <property type="term" value="F:metal ion binding"/>
    <property type="evidence" value="ECO:0007669"/>
    <property type="project" value="UniProtKB-KW"/>
</dbReference>
<dbReference type="EMBL" id="CACVBM020001118">
    <property type="protein sequence ID" value="CAA7032107.1"/>
    <property type="molecule type" value="Genomic_DNA"/>
</dbReference>
<dbReference type="InterPro" id="IPR034751">
    <property type="entry name" value="Yippee"/>
</dbReference>
<reference evidence="5" key="1">
    <citation type="submission" date="2020-01" db="EMBL/GenBank/DDBJ databases">
        <authorList>
            <person name="Mishra B."/>
        </authorList>
    </citation>
    <scope>NUCLEOTIDE SEQUENCE [LARGE SCALE GENOMIC DNA]</scope>
</reference>
<proteinExistence type="inferred from homology"/>
<feature type="domain" description="Yippee" evidence="4">
    <location>
        <begin position="12"/>
        <end position="113"/>
    </location>
</feature>
<evidence type="ECO:0000313" key="6">
    <source>
        <dbReference type="Proteomes" id="UP000467841"/>
    </source>
</evidence>
<keyword evidence="2" id="KW-0862">Zinc</keyword>